<dbReference type="Proteomes" id="UP000316562">
    <property type="component" value="Unassembled WGS sequence"/>
</dbReference>
<comment type="caution">
    <text evidence="1">The sequence shown here is derived from an EMBL/GenBank/DDBJ whole genome shotgun (WGS) entry which is preliminary data.</text>
</comment>
<sequence length="80" mass="9188">MNCVMNGGYAKRKFNYEVGEKEQVIMQLELNGICERGNYAIFPVSVGEFNLYTVKFRTSPVSQIYDSVDKAVQEFLKLTH</sequence>
<dbReference type="EMBL" id="SGBC01000002">
    <property type="protein sequence ID" value="RZD16581.1"/>
    <property type="molecule type" value="Genomic_DNA"/>
</dbReference>
<evidence type="ECO:0000313" key="2">
    <source>
        <dbReference type="Proteomes" id="UP000316562"/>
    </source>
</evidence>
<dbReference type="AlphaFoldDB" id="A0A519BH36"/>
<reference evidence="1 2" key="1">
    <citation type="journal article" date="2019" name="ISME J.">
        <title>Insights into ecological role of a new deltaproteobacterial order Candidatus Acidulodesulfobacterales by metagenomics and metatranscriptomics.</title>
        <authorList>
            <person name="Tan S."/>
            <person name="Liu J."/>
            <person name="Fang Y."/>
            <person name="Hedlund B.P."/>
            <person name="Lian Z.H."/>
            <person name="Huang L.Y."/>
            <person name="Li J.T."/>
            <person name="Huang L.N."/>
            <person name="Li W.J."/>
            <person name="Jiang H.C."/>
            <person name="Dong H.L."/>
            <person name="Shu W.S."/>
        </authorList>
    </citation>
    <scope>NUCLEOTIDE SEQUENCE [LARGE SCALE GENOMIC DNA]</scope>
    <source>
        <strain evidence="1">AP2</strain>
    </source>
</reference>
<organism evidence="1 2">
    <name type="scientific">Acididesulfobacter guangdongensis</name>
    <dbReference type="NCBI Taxonomy" id="2597225"/>
    <lineage>
        <taxon>Bacteria</taxon>
        <taxon>Deltaproteobacteria</taxon>
        <taxon>Candidatus Acidulodesulfobacterales</taxon>
        <taxon>Candidatus Acididesulfobacter</taxon>
    </lineage>
</organism>
<accession>A0A519BH36</accession>
<gene>
    <name evidence="1" type="ORF">EVJ46_06120</name>
</gene>
<evidence type="ECO:0000313" key="1">
    <source>
        <dbReference type="EMBL" id="RZD16581.1"/>
    </source>
</evidence>
<proteinExistence type="predicted"/>
<name>A0A519BH36_ACIG2</name>
<protein>
    <submittedName>
        <fullName evidence="1">Uncharacterized protein</fullName>
    </submittedName>
</protein>